<sequence>MNWQKAYQAADFVFYCLLINVTVIIGALVGGIIFGLAPSVQAGFHVAKKTLKQESPPFFQTFFGYYRRNFWRSNRLGLPIILFYLCPMVVIQQGFLAALTQTGLILLIVSQCVAIAVINTLHSMYEYYVLPTKKYLGASLRFLFFQPIGTFLGVLWFGICSTISFFLPGLLPFLSIGMWIIGTMGIYLKLFDENEQKLKQQNDAVQPAEREEEEIEHGIEMAQK</sequence>
<dbReference type="RefSeq" id="WP_060791381.1">
    <property type="nucleotide sequence ID" value="NZ_BAAAXK010000001.1"/>
</dbReference>
<dbReference type="AlphaFoldDB" id="A0A377MQG2"/>
<protein>
    <submittedName>
        <fullName evidence="4">DUF624 domain-containing protein</fullName>
    </submittedName>
</protein>
<organism evidence="4 5">
    <name type="scientific">Enterococcus casseliflavus</name>
    <name type="common">Enterococcus flavescens</name>
    <dbReference type="NCBI Taxonomy" id="37734"/>
    <lineage>
        <taxon>Bacteria</taxon>
        <taxon>Bacillati</taxon>
        <taxon>Bacillota</taxon>
        <taxon>Bacilli</taxon>
        <taxon>Lactobacillales</taxon>
        <taxon>Enterococcaceae</taxon>
        <taxon>Enterococcus</taxon>
    </lineage>
</organism>
<evidence type="ECO:0000313" key="3">
    <source>
        <dbReference type="EMBL" id="MDT2982124.1"/>
    </source>
</evidence>
<reference evidence="3 6" key="2">
    <citation type="submission" date="2023-03" db="EMBL/GenBank/DDBJ databases">
        <authorList>
            <person name="Shen W."/>
            <person name="Cai J."/>
        </authorList>
    </citation>
    <scope>NUCLEOTIDE SEQUENCE [LARGE SCALE GENOMIC DNA]</scope>
    <source>
        <strain evidence="3 6">B516</strain>
    </source>
</reference>
<proteinExistence type="predicted"/>
<dbReference type="Proteomes" id="UP000286288">
    <property type="component" value="Unassembled WGS sequence"/>
</dbReference>
<feature type="region of interest" description="Disordered" evidence="1">
    <location>
        <begin position="201"/>
        <end position="224"/>
    </location>
</feature>
<feature type="transmembrane region" description="Helical" evidence="2">
    <location>
        <begin position="142"/>
        <end position="167"/>
    </location>
</feature>
<dbReference type="Pfam" id="PF04854">
    <property type="entry name" value="DUF624"/>
    <property type="match status" value="1"/>
</dbReference>
<evidence type="ECO:0000256" key="1">
    <source>
        <dbReference type="SAM" id="MobiDB-lite"/>
    </source>
</evidence>
<evidence type="ECO:0000313" key="6">
    <source>
        <dbReference type="Proteomes" id="UP001253851"/>
    </source>
</evidence>
<keyword evidence="2" id="KW-0472">Membrane</keyword>
<evidence type="ECO:0000313" key="4">
    <source>
        <dbReference type="EMBL" id="RHK07956.1"/>
    </source>
</evidence>
<accession>A0A377MQG2</accession>
<gene>
    <name evidence="4" type="ORF">DW084_02200</name>
    <name evidence="3" type="ORF">P7I34_05585</name>
</gene>
<dbReference type="InterPro" id="IPR006938">
    <property type="entry name" value="DUF624"/>
</dbReference>
<reference evidence="4 5" key="1">
    <citation type="submission" date="2018-08" db="EMBL/GenBank/DDBJ databases">
        <title>A genome reference for cultivated species of the human gut microbiota.</title>
        <authorList>
            <person name="Zou Y."/>
            <person name="Xue W."/>
            <person name="Luo G."/>
        </authorList>
    </citation>
    <scope>NUCLEOTIDE SEQUENCE [LARGE SCALE GENOMIC DNA]</scope>
    <source>
        <strain evidence="4 5">AF48-16</strain>
    </source>
</reference>
<feature type="transmembrane region" description="Helical" evidence="2">
    <location>
        <begin position="173"/>
        <end position="191"/>
    </location>
</feature>
<evidence type="ECO:0000256" key="2">
    <source>
        <dbReference type="SAM" id="Phobius"/>
    </source>
</evidence>
<feature type="transmembrane region" description="Helical" evidence="2">
    <location>
        <begin position="12"/>
        <end position="37"/>
    </location>
</feature>
<dbReference type="EMBL" id="JARQDZ010000002">
    <property type="protein sequence ID" value="MDT2982124.1"/>
    <property type="molecule type" value="Genomic_DNA"/>
</dbReference>
<keyword evidence="2" id="KW-1133">Transmembrane helix</keyword>
<evidence type="ECO:0000313" key="5">
    <source>
        <dbReference type="Proteomes" id="UP000286288"/>
    </source>
</evidence>
<dbReference type="EMBL" id="QRMZ01000002">
    <property type="protein sequence ID" value="RHK07956.1"/>
    <property type="molecule type" value="Genomic_DNA"/>
</dbReference>
<keyword evidence="2" id="KW-0812">Transmembrane</keyword>
<feature type="transmembrane region" description="Helical" evidence="2">
    <location>
        <begin position="76"/>
        <end position="96"/>
    </location>
</feature>
<comment type="caution">
    <text evidence="4">The sequence shown here is derived from an EMBL/GenBank/DDBJ whole genome shotgun (WGS) entry which is preliminary data.</text>
</comment>
<name>A0A377MQG2_ENTCA</name>
<feature type="transmembrane region" description="Helical" evidence="2">
    <location>
        <begin position="102"/>
        <end position="121"/>
    </location>
</feature>
<dbReference type="Proteomes" id="UP001253851">
    <property type="component" value="Unassembled WGS sequence"/>
</dbReference>